<dbReference type="SUPFAM" id="SSF56784">
    <property type="entry name" value="HAD-like"/>
    <property type="match status" value="1"/>
</dbReference>
<name>A0ABW9ZV32_9BACT</name>
<sequence>MLDLKKIDKSWTLFLDRDGVINHDKDNDYIRNWEEFRFYDTTVEALAILAKHFNRIVVTTNQKGVGKGLMTVADLDNIHNNMLLHIAPAGGRIDKIYYCSDLSDDSPDRKPNPGMAFRAKKDFEEIDLSKSIMVGNRISDMGFGRNAGMYTVFLATTHPETAFPHELIDLRFDTLLAFADAVAMGSAT</sequence>
<keyword evidence="7 9" id="KW-0119">Carbohydrate metabolism</keyword>
<evidence type="ECO:0000256" key="8">
    <source>
        <dbReference type="ARBA" id="ARBA00031828"/>
    </source>
</evidence>
<dbReference type="Proteomes" id="UP000753802">
    <property type="component" value="Unassembled WGS sequence"/>
</dbReference>
<dbReference type="EMBL" id="JAACJS010000012">
    <property type="protein sequence ID" value="NCI50227.1"/>
    <property type="molecule type" value="Genomic_DNA"/>
</dbReference>
<accession>A0ABW9ZV32</accession>
<organism evidence="10 11">
    <name type="scientific">Sediminibacterium roseum</name>
    <dbReference type="NCBI Taxonomy" id="1978412"/>
    <lineage>
        <taxon>Bacteria</taxon>
        <taxon>Pseudomonadati</taxon>
        <taxon>Bacteroidota</taxon>
        <taxon>Chitinophagia</taxon>
        <taxon>Chitinophagales</taxon>
        <taxon>Chitinophagaceae</taxon>
        <taxon>Sediminibacterium</taxon>
    </lineage>
</organism>
<dbReference type="GO" id="GO:0016787">
    <property type="term" value="F:hydrolase activity"/>
    <property type="evidence" value="ECO:0007669"/>
    <property type="project" value="UniProtKB-KW"/>
</dbReference>
<evidence type="ECO:0000256" key="5">
    <source>
        <dbReference type="ARBA" id="ARBA00022723"/>
    </source>
</evidence>
<dbReference type="InterPro" id="IPR013954">
    <property type="entry name" value="PNK3P"/>
</dbReference>
<keyword evidence="5" id="KW-0479">Metal-binding</keyword>
<evidence type="ECO:0000256" key="3">
    <source>
        <dbReference type="ARBA" id="ARBA00011245"/>
    </source>
</evidence>
<evidence type="ECO:0000256" key="1">
    <source>
        <dbReference type="ARBA" id="ARBA00001946"/>
    </source>
</evidence>
<comment type="subcellular location">
    <subcellularLocation>
        <location evidence="2 9">Cytoplasm</location>
    </subcellularLocation>
</comment>
<dbReference type="InterPro" id="IPR036412">
    <property type="entry name" value="HAD-like_sf"/>
</dbReference>
<keyword evidence="11" id="KW-1185">Reference proteome</keyword>
<evidence type="ECO:0000313" key="10">
    <source>
        <dbReference type="EMBL" id="NCI50227.1"/>
    </source>
</evidence>
<evidence type="ECO:0000256" key="2">
    <source>
        <dbReference type="ARBA" id="ARBA00004496"/>
    </source>
</evidence>
<dbReference type="InterPro" id="IPR006549">
    <property type="entry name" value="HAD-SF_hydro_IIIA"/>
</dbReference>
<dbReference type="Pfam" id="PF08645">
    <property type="entry name" value="PNK3P"/>
    <property type="match status" value="1"/>
</dbReference>
<comment type="cofactor">
    <cofactor evidence="1">
        <name>Mg(2+)</name>
        <dbReference type="ChEBI" id="CHEBI:18420"/>
    </cofactor>
</comment>
<dbReference type="PIRSF" id="PIRSF004682">
    <property type="entry name" value="GmhB"/>
    <property type="match status" value="1"/>
</dbReference>
<dbReference type="NCBIfam" id="TIGR01656">
    <property type="entry name" value="Histidinol-ppas"/>
    <property type="match status" value="1"/>
</dbReference>
<comment type="subunit">
    <text evidence="3">Monomer.</text>
</comment>
<reference evidence="10 11" key="1">
    <citation type="submission" date="2020-01" db="EMBL/GenBank/DDBJ databases">
        <title>Genome analysis.</title>
        <authorList>
            <person name="Wu S."/>
            <person name="Wang G."/>
        </authorList>
    </citation>
    <scope>NUCLEOTIDE SEQUENCE [LARGE SCALE GENOMIC DNA]</scope>
    <source>
        <strain evidence="10 11">SYL130</strain>
    </source>
</reference>
<comment type="caution">
    <text evidence="10">The sequence shown here is derived from an EMBL/GenBank/DDBJ whole genome shotgun (WGS) entry which is preliminary data.</text>
</comment>
<evidence type="ECO:0000313" key="11">
    <source>
        <dbReference type="Proteomes" id="UP000753802"/>
    </source>
</evidence>
<dbReference type="NCBIfam" id="TIGR01662">
    <property type="entry name" value="HAD-SF-IIIA"/>
    <property type="match status" value="1"/>
</dbReference>
<protein>
    <recommendedName>
        <fullName evidence="8 9">D,D-heptose 1,7-bisphosphate phosphatase</fullName>
        <ecNumber evidence="9">3.1.3.-</ecNumber>
    </recommendedName>
</protein>
<dbReference type="PANTHER" id="PTHR42891">
    <property type="entry name" value="D-GLYCERO-BETA-D-MANNO-HEPTOSE-1,7-BISPHOSPHATE 7-PHOSPHATASE"/>
    <property type="match status" value="1"/>
</dbReference>
<keyword evidence="6 9" id="KW-0378">Hydrolase</keyword>
<keyword evidence="4 9" id="KW-0963">Cytoplasm</keyword>
<evidence type="ECO:0000256" key="4">
    <source>
        <dbReference type="ARBA" id="ARBA00022490"/>
    </source>
</evidence>
<dbReference type="InterPro" id="IPR023214">
    <property type="entry name" value="HAD_sf"/>
</dbReference>
<comment type="similarity">
    <text evidence="9">Belongs to the gmhB family.</text>
</comment>
<dbReference type="Gene3D" id="3.40.50.1000">
    <property type="entry name" value="HAD superfamily/HAD-like"/>
    <property type="match status" value="1"/>
</dbReference>
<dbReference type="EC" id="3.1.3.-" evidence="9"/>
<proteinExistence type="inferred from homology"/>
<dbReference type="RefSeq" id="WP_161818533.1">
    <property type="nucleotide sequence ID" value="NZ_JAACJS010000012.1"/>
</dbReference>
<gene>
    <name evidence="10" type="ORF">GWC95_09855</name>
</gene>
<evidence type="ECO:0000256" key="7">
    <source>
        <dbReference type="ARBA" id="ARBA00023277"/>
    </source>
</evidence>
<evidence type="ECO:0000256" key="9">
    <source>
        <dbReference type="PIRNR" id="PIRNR004682"/>
    </source>
</evidence>
<dbReference type="PANTHER" id="PTHR42891:SF1">
    <property type="entry name" value="D-GLYCERO-BETA-D-MANNO-HEPTOSE-1,7-BISPHOSPHATE 7-PHOSPHATASE"/>
    <property type="match status" value="1"/>
</dbReference>
<evidence type="ECO:0000256" key="6">
    <source>
        <dbReference type="ARBA" id="ARBA00022801"/>
    </source>
</evidence>
<dbReference type="InterPro" id="IPR004446">
    <property type="entry name" value="Heptose_bisP_phosphatase"/>
</dbReference>
<dbReference type="InterPro" id="IPR006543">
    <property type="entry name" value="Histidinol-phos"/>
</dbReference>